<dbReference type="PANTHER" id="PTHR43668">
    <property type="entry name" value="ALLANTOINASE"/>
    <property type="match status" value="1"/>
</dbReference>
<organism evidence="8 9">
    <name type="scientific">Eubacterium pyruvativorans</name>
    <dbReference type="NCBI Taxonomy" id="155865"/>
    <lineage>
        <taxon>Bacteria</taxon>
        <taxon>Bacillati</taxon>
        <taxon>Bacillota</taxon>
        <taxon>Clostridia</taxon>
        <taxon>Eubacteriales</taxon>
        <taxon>Eubacteriaceae</taxon>
        <taxon>Eubacterium</taxon>
    </lineage>
</organism>
<dbReference type="SUPFAM" id="SSF51338">
    <property type="entry name" value="Composite domain of metallo-dependent hydrolases"/>
    <property type="match status" value="1"/>
</dbReference>
<dbReference type="PANTHER" id="PTHR43668:SF2">
    <property type="entry name" value="ALLANTOINASE"/>
    <property type="match status" value="1"/>
</dbReference>
<name>A0A1I7FMH8_9FIRM</name>
<accession>A0A1I7FMH8</accession>
<comment type="function">
    <text evidence="2">Catalyzes the reversible cyclization of carbamoyl aspartate to dihydroorotate.</text>
</comment>
<feature type="domain" description="Dihydroorotase catalytic" evidence="7">
    <location>
        <begin position="49"/>
        <end position="238"/>
    </location>
</feature>
<dbReference type="STRING" id="155865.SAMN05216515_10312"/>
<evidence type="ECO:0000256" key="1">
    <source>
        <dbReference type="ARBA" id="ARBA00001947"/>
    </source>
</evidence>
<dbReference type="InterPro" id="IPR024403">
    <property type="entry name" value="DHOase_cat"/>
</dbReference>
<evidence type="ECO:0000313" key="8">
    <source>
        <dbReference type="EMBL" id="SFU37390.1"/>
    </source>
</evidence>
<evidence type="ECO:0000259" key="7">
    <source>
        <dbReference type="Pfam" id="PF12890"/>
    </source>
</evidence>
<dbReference type="GO" id="GO:0004038">
    <property type="term" value="F:allantoinase activity"/>
    <property type="evidence" value="ECO:0007669"/>
    <property type="project" value="TreeGrafter"/>
</dbReference>
<dbReference type="RefSeq" id="WP_090469999.1">
    <property type="nucleotide sequence ID" value="NZ_CACZKG010000010.1"/>
</dbReference>
<dbReference type="GO" id="GO:0005737">
    <property type="term" value="C:cytoplasm"/>
    <property type="evidence" value="ECO:0007669"/>
    <property type="project" value="TreeGrafter"/>
</dbReference>
<dbReference type="SUPFAM" id="SSF51556">
    <property type="entry name" value="Metallo-dependent hydrolases"/>
    <property type="match status" value="1"/>
</dbReference>
<keyword evidence="6" id="KW-0665">Pyrimidine biosynthesis</keyword>
<dbReference type="PROSITE" id="PS00482">
    <property type="entry name" value="DIHYDROOROTASE_1"/>
    <property type="match status" value="1"/>
</dbReference>
<keyword evidence="9" id="KW-1185">Reference proteome</keyword>
<dbReference type="CDD" id="cd01317">
    <property type="entry name" value="DHOase_IIa"/>
    <property type="match status" value="1"/>
</dbReference>
<dbReference type="GO" id="GO:0006221">
    <property type="term" value="P:pyrimidine nucleotide biosynthetic process"/>
    <property type="evidence" value="ECO:0007669"/>
    <property type="project" value="UniProtKB-KW"/>
</dbReference>
<protein>
    <submittedName>
        <fullName evidence="8">Dihydroorotase</fullName>
    </submittedName>
</protein>
<comment type="similarity">
    <text evidence="3">Belongs to the metallo-dependent hydrolases superfamily. DHOase family. Class I DHOase subfamily.</text>
</comment>
<evidence type="ECO:0000313" key="9">
    <source>
        <dbReference type="Proteomes" id="UP000198817"/>
    </source>
</evidence>
<dbReference type="OrthoDB" id="9765462at2"/>
<dbReference type="EMBL" id="FPBT01000003">
    <property type="protein sequence ID" value="SFU37390.1"/>
    <property type="molecule type" value="Genomic_DNA"/>
</dbReference>
<dbReference type="NCBIfam" id="TIGR00857">
    <property type="entry name" value="pyrC_multi"/>
    <property type="match status" value="1"/>
</dbReference>
<evidence type="ECO:0000256" key="6">
    <source>
        <dbReference type="ARBA" id="ARBA00022975"/>
    </source>
</evidence>
<evidence type="ECO:0000256" key="4">
    <source>
        <dbReference type="ARBA" id="ARBA00022723"/>
    </source>
</evidence>
<dbReference type="PROSITE" id="PS00483">
    <property type="entry name" value="DIHYDROOROTASE_2"/>
    <property type="match status" value="1"/>
</dbReference>
<dbReference type="Pfam" id="PF12890">
    <property type="entry name" value="DHOase"/>
    <property type="match status" value="1"/>
</dbReference>
<evidence type="ECO:0000256" key="2">
    <source>
        <dbReference type="ARBA" id="ARBA00002368"/>
    </source>
</evidence>
<dbReference type="InterPro" id="IPR004722">
    <property type="entry name" value="DHOase"/>
</dbReference>
<dbReference type="GO" id="GO:0006145">
    <property type="term" value="P:purine nucleobase catabolic process"/>
    <property type="evidence" value="ECO:0007669"/>
    <property type="project" value="TreeGrafter"/>
</dbReference>
<dbReference type="Proteomes" id="UP000198817">
    <property type="component" value="Unassembled WGS sequence"/>
</dbReference>
<dbReference type="GO" id="GO:0004151">
    <property type="term" value="F:dihydroorotase activity"/>
    <property type="evidence" value="ECO:0007669"/>
    <property type="project" value="InterPro"/>
</dbReference>
<dbReference type="InterPro" id="IPR050138">
    <property type="entry name" value="DHOase/Allantoinase_Hydrolase"/>
</dbReference>
<dbReference type="AlphaFoldDB" id="A0A1I7FMH8"/>
<gene>
    <name evidence="8" type="ORF">SAMN05216508_10312</name>
</gene>
<dbReference type="InterPro" id="IPR032466">
    <property type="entry name" value="Metal_Hydrolase"/>
</dbReference>
<dbReference type="InterPro" id="IPR011059">
    <property type="entry name" value="Metal-dep_hydrolase_composite"/>
</dbReference>
<proteinExistence type="inferred from homology"/>
<evidence type="ECO:0000256" key="3">
    <source>
        <dbReference type="ARBA" id="ARBA00010286"/>
    </source>
</evidence>
<keyword evidence="5" id="KW-0378">Hydrolase</keyword>
<dbReference type="InterPro" id="IPR002195">
    <property type="entry name" value="Dihydroorotase_CS"/>
</dbReference>
<comment type="cofactor">
    <cofactor evidence="1">
        <name>Zn(2+)</name>
        <dbReference type="ChEBI" id="CHEBI:29105"/>
    </cofactor>
</comment>
<dbReference type="GO" id="GO:0046872">
    <property type="term" value="F:metal ion binding"/>
    <property type="evidence" value="ECO:0007669"/>
    <property type="project" value="UniProtKB-KW"/>
</dbReference>
<keyword evidence="4" id="KW-0479">Metal-binding</keyword>
<sequence length="424" mass="46235">MTLLVTNGTVYLDHRFRKADLLISENSTSVFDAGKADAAAADRVIDCNGKYILPGFADVHVHFREPGFSYKETIRTGSRAAARGGYTAVCTMPNLKPVPSTMEGLNAQLDLIRRDACIDVIPYGAITRKQDGRSELSDMEAMAPYVCAFTDDGKGVQDGGLMRAAMETARGLGKMITAHCEDESLLGGSAIHDGIFAASIHHQGISSASEWKQIERDVKLADETGCPYHVCHVSAKESVEVIRDAKQSGVDVTCETGPHYLTLCDRDLFAIDPADPASGRFKMNPPLRGKDDRDALLAGLMDGTVDMIATDHAPHSREEKSKGLLHSAFGIVGLETAFPVLWTKLVETGLLTRERLAEVLSAAPRKRFGLEEGTSWVVTDPSREFTIDPDTFESMGRSTPFEGWKVRGSVEMTIYRGSIVYQRS</sequence>
<dbReference type="Gene3D" id="3.20.20.140">
    <property type="entry name" value="Metal-dependent hydrolases"/>
    <property type="match status" value="1"/>
</dbReference>
<reference evidence="8 9" key="1">
    <citation type="submission" date="2016-10" db="EMBL/GenBank/DDBJ databases">
        <authorList>
            <person name="de Groot N.N."/>
        </authorList>
    </citation>
    <scope>NUCLEOTIDE SEQUENCE [LARGE SCALE GENOMIC DNA]</scope>
    <source>
        <strain evidence="8 9">KHGC13</strain>
    </source>
</reference>
<evidence type="ECO:0000256" key="5">
    <source>
        <dbReference type="ARBA" id="ARBA00022801"/>
    </source>
</evidence>